<dbReference type="PANTHER" id="PTHR11096">
    <property type="entry name" value="RNA 3' TERMINAL PHOSPHATE CYCLASE"/>
    <property type="match status" value="1"/>
</dbReference>
<proteinExistence type="inferred from homology"/>
<name>A0AAF3EM08_9BILA</name>
<keyword evidence="7" id="KW-1185">Reference proteome</keyword>
<dbReference type="InterPro" id="IPR016443">
    <property type="entry name" value="RNA3'_term_phos_cyc_type_2"/>
</dbReference>
<evidence type="ECO:0000256" key="2">
    <source>
        <dbReference type="ARBA" id="ARBA00007089"/>
    </source>
</evidence>
<comment type="subcellular location">
    <subcellularLocation>
        <location evidence="1">Nucleus</location>
        <location evidence="1">Nucleolus</location>
    </subcellularLocation>
</comment>
<evidence type="ECO:0000256" key="3">
    <source>
        <dbReference type="ARBA" id="ARBA00022517"/>
    </source>
</evidence>
<dbReference type="InterPro" id="IPR013791">
    <property type="entry name" value="RNA3'-term_phos_cycl_insert"/>
</dbReference>
<dbReference type="InterPro" id="IPR036553">
    <property type="entry name" value="RPTC_insert"/>
</dbReference>
<evidence type="ECO:0000313" key="8">
    <source>
        <dbReference type="WBParaSite" id="MBELARI_LOCUS15080"/>
    </source>
</evidence>
<dbReference type="GO" id="GO:0005730">
    <property type="term" value="C:nucleolus"/>
    <property type="evidence" value="ECO:0007669"/>
    <property type="project" value="UniProtKB-SubCell"/>
</dbReference>
<sequence length="390" mass="42406">MPRANAPNNVAEELPFEGPNFFRLRVCYAVLSGRPIVVSAIREDEDNPGIRDCESKLLSLIEKITNGTKIEINSTGTRVTLRPGMITGGCVTLNCGNDRCLSYFLEPLILISPFCKQAMRIKLLGVTNAPNELSVDQIKTGWLNVYNRFILNDEALDLKIERRGLKPGGGGVVIFSAPVVRNLRPLIREKPGKVCKIRGQAFVTKVSPSLAHRAIDAAKKTLRDYISDVYITVDQRKGDAGGNSPGYGLFLYAETTEGVFYTAEAISRPKGENGDPIVPEDVGTAAGVALLEEIARGGCCDSSSQVLASTFMALGEKDVSKFLMGPLSTYTIHSLRHLQQFFLTTFKIDDFAALDAGKKALEADMRIGDPHKALLTGVGVGFKNLNKIII</sequence>
<dbReference type="GO" id="GO:0004521">
    <property type="term" value="F:RNA endonuclease activity"/>
    <property type="evidence" value="ECO:0007669"/>
    <property type="project" value="TreeGrafter"/>
</dbReference>
<accession>A0AAF3EM08</accession>
<dbReference type="AlphaFoldDB" id="A0AAF3EM08"/>
<dbReference type="PANTHER" id="PTHR11096:SF1">
    <property type="entry name" value="RNA 3'-TERMINAL PHOSPHATE CYCLASE-LIKE PROTEIN"/>
    <property type="match status" value="1"/>
</dbReference>
<evidence type="ECO:0000256" key="4">
    <source>
        <dbReference type="ARBA" id="ARBA00023242"/>
    </source>
</evidence>
<dbReference type="Pfam" id="PF05189">
    <property type="entry name" value="RTC_insert"/>
    <property type="match status" value="1"/>
</dbReference>
<dbReference type="InterPro" id="IPR000228">
    <property type="entry name" value="RNA3'_term_phos_cyc"/>
</dbReference>
<keyword evidence="3" id="KW-0690">Ribosome biogenesis</keyword>
<feature type="domain" description="RNA 3'-terminal phosphate cyclase" evidence="5">
    <location>
        <begin position="16"/>
        <end position="348"/>
    </location>
</feature>
<feature type="domain" description="RNA 3'-terminal phosphate cyclase insert" evidence="6">
    <location>
        <begin position="190"/>
        <end position="295"/>
    </location>
</feature>
<keyword evidence="4" id="KW-0539">Nucleus</keyword>
<dbReference type="Gene3D" id="3.30.360.20">
    <property type="entry name" value="RNA 3'-terminal phosphate cyclase, insert domain"/>
    <property type="match status" value="1"/>
</dbReference>
<evidence type="ECO:0000259" key="5">
    <source>
        <dbReference type="Pfam" id="PF01137"/>
    </source>
</evidence>
<dbReference type="PROSITE" id="PS01287">
    <property type="entry name" value="RTC"/>
    <property type="match status" value="1"/>
</dbReference>
<evidence type="ECO:0000259" key="6">
    <source>
        <dbReference type="Pfam" id="PF05189"/>
    </source>
</evidence>
<evidence type="ECO:0000256" key="1">
    <source>
        <dbReference type="ARBA" id="ARBA00004604"/>
    </source>
</evidence>
<dbReference type="InterPro" id="IPR023797">
    <property type="entry name" value="RNA3'_phos_cyclase_dom"/>
</dbReference>
<dbReference type="InterPro" id="IPR037136">
    <property type="entry name" value="RNA3'_phos_cyclase_dom_sf"/>
</dbReference>
<dbReference type="NCBIfam" id="TIGR03400">
    <property type="entry name" value="18S_RNA_Rcl1p"/>
    <property type="match status" value="1"/>
</dbReference>
<organism evidence="7 8">
    <name type="scientific">Mesorhabditis belari</name>
    <dbReference type="NCBI Taxonomy" id="2138241"/>
    <lineage>
        <taxon>Eukaryota</taxon>
        <taxon>Metazoa</taxon>
        <taxon>Ecdysozoa</taxon>
        <taxon>Nematoda</taxon>
        <taxon>Chromadorea</taxon>
        <taxon>Rhabditida</taxon>
        <taxon>Rhabditina</taxon>
        <taxon>Rhabditomorpha</taxon>
        <taxon>Rhabditoidea</taxon>
        <taxon>Rhabditidae</taxon>
        <taxon>Mesorhabditinae</taxon>
        <taxon>Mesorhabditis</taxon>
    </lineage>
</organism>
<dbReference type="SUPFAM" id="SSF55205">
    <property type="entry name" value="EPT/RTPC-like"/>
    <property type="match status" value="1"/>
</dbReference>
<dbReference type="Gene3D" id="3.65.10.20">
    <property type="entry name" value="RNA 3'-terminal phosphate cyclase domain"/>
    <property type="match status" value="1"/>
</dbReference>
<dbReference type="GO" id="GO:0000479">
    <property type="term" value="P:endonucleolytic cleavage of tricistronic rRNA transcript (SSU-rRNA, 5.8S rRNA, LSU-rRNA)"/>
    <property type="evidence" value="ECO:0007669"/>
    <property type="project" value="TreeGrafter"/>
</dbReference>
<protein>
    <submittedName>
        <fullName evidence="8">RNA 3'-terminal phosphate cyclase-like protein</fullName>
    </submittedName>
</protein>
<dbReference type="InterPro" id="IPR013792">
    <property type="entry name" value="RNA3'P_cycl/enolpyr_Trfase_a/b"/>
</dbReference>
<reference evidence="8" key="1">
    <citation type="submission" date="2024-02" db="UniProtKB">
        <authorList>
            <consortium name="WormBaseParasite"/>
        </authorList>
    </citation>
    <scope>IDENTIFICATION</scope>
</reference>
<dbReference type="InterPro" id="IPR020719">
    <property type="entry name" value="RNA3'_term_phos_cycl-like_CS"/>
</dbReference>
<comment type="similarity">
    <text evidence="2">Belongs to the RNA 3'-terminal cyclase family. Type 2 subfamily.</text>
</comment>
<dbReference type="Pfam" id="PF01137">
    <property type="entry name" value="RTC"/>
    <property type="match status" value="1"/>
</dbReference>
<dbReference type="CDD" id="cd00875">
    <property type="entry name" value="RNA_Cyclase_Class_I"/>
    <property type="match status" value="1"/>
</dbReference>
<dbReference type="WBParaSite" id="MBELARI_LOCUS15080">
    <property type="protein sequence ID" value="MBELARI_LOCUS15080"/>
    <property type="gene ID" value="MBELARI_LOCUS15080"/>
</dbReference>
<evidence type="ECO:0000313" key="7">
    <source>
        <dbReference type="Proteomes" id="UP000887575"/>
    </source>
</evidence>
<dbReference type="Proteomes" id="UP000887575">
    <property type="component" value="Unassembled WGS sequence"/>
</dbReference>
<dbReference type="FunFam" id="3.30.360.20:FF:000004">
    <property type="entry name" value="18S rRNA biogenesis protein"/>
    <property type="match status" value="1"/>
</dbReference>
<dbReference type="PIRSF" id="PIRSF005378">
    <property type="entry name" value="RNA3'_term_phos_cycl_euk"/>
    <property type="match status" value="1"/>
</dbReference>